<keyword evidence="2" id="KW-1185">Reference proteome</keyword>
<evidence type="ECO:0000313" key="1">
    <source>
        <dbReference type="EMBL" id="RPD90168.1"/>
    </source>
</evidence>
<reference evidence="1 2" key="1">
    <citation type="submission" date="2018-11" db="EMBL/GenBank/DDBJ databases">
        <title>Neisseria weixii sp. nov. isolated from the rectal contents of plateau pika (Ochotona cruzoniae).</title>
        <authorList>
            <person name="Zhang G."/>
        </authorList>
    </citation>
    <scope>NUCLEOTIDE SEQUENCE [LARGE SCALE GENOMIC DNA]</scope>
    <source>
        <strain evidence="1 2">10009</strain>
    </source>
</reference>
<organism evidence="1 2">
    <name type="scientific">Neisseria weixii</name>
    <dbReference type="NCBI Taxonomy" id="1853276"/>
    <lineage>
        <taxon>Bacteria</taxon>
        <taxon>Pseudomonadati</taxon>
        <taxon>Pseudomonadota</taxon>
        <taxon>Betaproteobacteria</taxon>
        <taxon>Neisseriales</taxon>
        <taxon>Neisseriaceae</taxon>
        <taxon>Neisseria</taxon>
    </lineage>
</organism>
<dbReference type="AlphaFoldDB" id="A0A3N4N4M0"/>
<dbReference type="Proteomes" id="UP000272412">
    <property type="component" value="Unassembled WGS sequence"/>
</dbReference>
<gene>
    <name evidence="1" type="ORF">EGK74_02415</name>
</gene>
<name>A0A3N4N4M0_9NEIS</name>
<proteinExistence type="predicted"/>
<comment type="caution">
    <text evidence="1">The sequence shown here is derived from an EMBL/GenBank/DDBJ whole genome shotgun (WGS) entry which is preliminary data.</text>
</comment>
<sequence>MLERVKVERPSENADDKMIQEELVVEAYKRAAFIGECTKKVFFELMRPDAFKPSVMGNLQTRLLTILASDLQPFNHEEKMAAVALVLQKLKDKQFITQNADTNFVEYHLNSNDILERLTQKLVQSKVKSVEGAKNVLTNQAKILFFDIDQNTISDILKYCEREGMLRIKDQKIEYPPFPLVVPIPSQSIIVSKEEDVKIMQKVAEFFNKSAKNKPASVKTLTNSFKSTLKLSDKQIEKLIKVLVDKKKFAVGTTGKITYKK</sequence>
<protein>
    <submittedName>
        <fullName evidence="1">Uncharacterized protein</fullName>
    </submittedName>
</protein>
<accession>A0A3N4N4M0</accession>
<evidence type="ECO:0000313" key="2">
    <source>
        <dbReference type="Proteomes" id="UP000272412"/>
    </source>
</evidence>
<dbReference type="EMBL" id="RPFL01000004">
    <property type="protein sequence ID" value="RPD90168.1"/>
    <property type="molecule type" value="Genomic_DNA"/>
</dbReference>